<dbReference type="Proteomes" id="UP000274922">
    <property type="component" value="Unassembled WGS sequence"/>
</dbReference>
<dbReference type="EMBL" id="ML014143">
    <property type="protein sequence ID" value="RKP02462.1"/>
    <property type="molecule type" value="Genomic_DNA"/>
</dbReference>
<feature type="compositionally biased region" description="Basic and acidic residues" evidence="1">
    <location>
        <begin position="22"/>
        <end position="32"/>
    </location>
</feature>
<feature type="region of interest" description="Disordered" evidence="1">
    <location>
        <begin position="1"/>
        <end position="72"/>
    </location>
</feature>
<sequence length="223" mass="22193">MRDGRDGGGGGGMGPPSPAASKPRDCRADRRAAPCHGYSTTGRALSGRRDTDTDGFETRKGSRTAEGAGALKGRTNPLAHDVELAVAAITGTLWAAPSRGTAVAAAAAVAGADAGADAAAARGPGHVHPGVYREAWGGGGAFGGSRMTRSRGRHTARWATPRSPHLSRLAAALRTTHARPSPPTPDTAAAAEGSGTRRRSRPAAAHVSPGPVGVAAAVGGADH</sequence>
<feature type="region of interest" description="Disordered" evidence="1">
    <location>
        <begin position="175"/>
        <end position="223"/>
    </location>
</feature>
<proteinExistence type="predicted"/>
<gene>
    <name evidence="2" type="ORF">CXG81DRAFT_17906</name>
</gene>
<organism evidence="2 3">
    <name type="scientific">Caulochytrium protostelioides</name>
    <dbReference type="NCBI Taxonomy" id="1555241"/>
    <lineage>
        <taxon>Eukaryota</taxon>
        <taxon>Fungi</taxon>
        <taxon>Fungi incertae sedis</taxon>
        <taxon>Chytridiomycota</taxon>
        <taxon>Chytridiomycota incertae sedis</taxon>
        <taxon>Chytridiomycetes</taxon>
        <taxon>Caulochytriales</taxon>
        <taxon>Caulochytriaceae</taxon>
        <taxon>Caulochytrium</taxon>
    </lineage>
</organism>
<name>A0A4P9XAT4_9FUNG</name>
<dbReference type="AlphaFoldDB" id="A0A4P9XAT4"/>
<feature type="compositionally biased region" description="Low complexity" evidence="1">
    <location>
        <begin position="202"/>
        <end position="223"/>
    </location>
</feature>
<accession>A0A4P9XAT4</accession>
<evidence type="ECO:0000313" key="2">
    <source>
        <dbReference type="EMBL" id="RKP02462.1"/>
    </source>
</evidence>
<keyword evidence="3" id="KW-1185">Reference proteome</keyword>
<evidence type="ECO:0000313" key="3">
    <source>
        <dbReference type="Proteomes" id="UP000274922"/>
    </source>
</evidence>
<reference evidence="3" key="1">
    <citation type="journal article" date="2018" name="Nat. Microbiol.">
        <title>Leveraging single-cell genomics to expand the fungal tree of life.</title>
        <authorList>
            <person name="Ahrendt S.R."/>
            <person name="Quandt C.A."/>
            <person name="Ciobanu D."/>
            <person name="Clum A."/>
            <person name="Salamov A."/>
            <person name="Andreopoulos B."/>
            <person name="Cheng J.F."/>
            <person name="Woyke T."/>
            <person name="Pelin A."/>
            <person name="Henrissat B."/>
            <person name="Reynolds N.K."/>
            <person name="Benny G.L."/>
            <person name="Smith M.E."/>
            <person name="James T.Y."/>
            <person name="Grigoriev I.V."/>
        </authorList>
    </citation>
    <scope>NUCLEOTIDE SEQUENCE [LARGE SCALE GENOMIC DNA]</scope>
    <source>
        <strain evidence="3">ATCC 52028</strain>
    </source>
</reference>
<feature type="compositionally biased region" description="Basic and acidic residues" evidence="1">
    <location>
        <begin position="47"/>
        <end position="60"/>
    </location>
</feature>
<protein>
    <submittedName>
        <fullName evidence="2">Uncharacterized protein</fullName>
    </submittedName>
</protein>
<evidence type="ECO:0000256" key="1">
    <source>
        <dbReference type="SAM" id="MobiDB-lite"/>
    </source>
</evidence>